<proteinExistence type="predicted"/>
<feature type="compositionally biased region" description="Pro residues" evidence="1">
    <location>
        <begin position="246"/>
        <end position="263"/>
    </location>
</feature>
<dbReference type="Pfam" id="PF14223">
    <property type="entry name" value="Retrotran_gag_2"/>
    <property type="match status" value="1"/>
</dbReference>
<dbReference type="EMBL" id="JABTTQ020003216">
    <property type="protein sequence ID" value="KAK6119364.1"/>
    <property type="molecule type" value="Genomic_DNA"/>
</dbReference>
<organism evidence="2 3">
    <name type="scientific">Rehmannia glutinosa</name>
    <name type="common">Chinese foxglove</name>
    <dbReference type="NCBI Taxonomy" id="99300"/>
    <lineage>
        <taxon>Eukaryota</taxon>
        <taxon>Viridiplantae</taxon>
        <taxon>Streptophyta</taxon>
        <taxon>Embryophyta</taxon>
        <taxon>Tracheophyta</taxon>
        <taxon>Spermatophyta</taxon>
        <taxon>Magnoliopsida</taxon>
        <taxon>eudicotyledons</taxon>
        <taxon>Gunneridae</taxon>
        <taxon>Pentapetalae</taxon>
        <taxon>asterids</taxon>
        <taxon>lamiids</taxon>
        <taxon>Lamiales</taxon>
        <taxon>Orobanchaceae</taxon>
        <taxon>Rehmannieae</taxon>
        <taxon>Rehmannia</taxon>
    </lineage>
</organism>
<reference evidence="2 3" key="1">
    <citation type="journal article" date="2021" name="Comput. Struct. Biotechnol. J.">
        <title>De novo genome assembly of the potent medicinal plant Rehmannia glutinosa using nanopore technology.</title>
        <authorList>
            <person name="Ma L."/>
            <person name="Dong C."/>
            <person name="Song C."/>
            <person name="Wang X."/>
            <person name="Zheng X."/>
            <person name="Niu Y."/>
            <person name="Chen S."/>
            <person name="Feng W."/>
        </authorList>
    </citation>
    <scope>NUCLEOTIDE SEQUENCE [LARGE SCALE GENOMIC DNA]</scope>
    <source>
        <strain evidence="2">DH-2019</strain>
    </source>
</reference>
<name>A0ABR0UA05_REHGL</name>
<dbReference type="PANTHER" id="PTHR47481">
    <property type="match status" value="1"/>
</dbReference>
<evidence type="ECO:0008006" key="4">
    <source>
        <dbReference type="Google" id="ProtNLM"/>
    </source>
</evidence>
<evidence type="ECO:0000256" key="1">
    <source>
        <dbReference type="SAM" id="MobiDB-lite"/>
    </source>
</evidence>
<dbReference type="Proteomes" id="UP001318860">
    <property type="component" value="Unassembled WGS sequence"/>
</dbReference>
<keyword evidence="3" id="KW-1185">Reference proteome</keyword>
<feature type="region of interest" description="Disordered" evidence="1">
    <location>
        <begin position="231"/>
        <end position="313"/>
    </location>
</feature>
<protein>
    <recommendedName>
        <fullName evidence="4">Retrotransposon Copia-like N-terminal domain-containing protein</fullName>
    </recommendedName>
</protein>
<gene>
    <name evidence="2" type="ORF">DH2020_046895</name>
</gene>
<dbReference type="PANTHER" id="PTHR47481:SF31">
    <property type="entry name" value="OS01G0873500 PROTEIN"/>
    <property type="match status" value="1"/>
</dbReference>
<evidence type="ECO:0000313" key="3">
    <source>
        <dbReference type="Proteomes" id="UP001318860"/>
    </source>
</evidence>
<accession>A0ABR0UA05</accession>
<feature type="compositionally biased region" description="Polar residues" evidence="1">
    <location>
        <begin position="231"/>
        <end position="245"/>
    </location>
</feature>
<comment type="caution">
    <text evidence="2">The sequence shown here is derived from an EMBL/GenBank/DDBJ whole genome shotgun (WGS) entry which is preliminary data.</text>
</comment>
<sequence>MATDESSEQTTVPVTPPILPSSTFVQPQNQLVSIKLTESNYLLWKQQVLTAIVGYGLEGFISSQNTPPARLITSENTSQTSLNPDFVTWLRQDQLLASWLLSSLTENLLILMVGKNSSREIWETLEANFSGQSKARLMHHKLQLQTLRKGNLSMREFLSKVKSCCDALGTAGEPVSEQNHILYILGGLGSDYNPVVVAVTSRVEPYTLNEVYAMLFSLESRFDISSPYSVNTDGSTPVANLTTPFPNNPRTPSPNLPPTPQYRPPYQNQNFRGRGRGSTYKGRGGRERVSRSNPPTSFVVGLRQSSDGRRVQGDRVIFGSTNK</sequence>
<evidence type="ECO:0000313" key="2">
    <source>
        <dbReference type="EMBL" id="KAK6119364.1"/>
    </source>
</evidence>